<comment type="caution">
    <text evidence="1">The sequence shown here is derived from an EMBL/GenBank/DDBJ whole genome shotgun (WGS) entry which is preliminary data.</text>
</comment>
<gene>
    <name evidence="1" type="ORF">OL599_18200</name>
</gene>
<organism evidence="1 2">
    <name type="scientific">Limobrevibacterium gyesilva</name>
    <dbReference type="NCBI Taxonomy" id="2991712"/>
    <lineage>
        <taxon>Bacteria</taxon>
        <taxon>Pseudomonadati</taxon>
        <taxon>Pseudomonadota</taxon>
        <taxon>Alphaproteobacteria</taxon>
        <taxon>Acetobacterales</taxon>
        <taxon>Acetobacteraceae</taxon>
        <taxon>Limobrevibacterium</taxon>
    </lineage>
</organism>
<reference evidence="1" key="1">
    <citation type="submission" date="2022-09" db="EMBL/GenBank/DDBJ databases">
        <title>Rhodovastum sp. nov. RN2-1 isolated from soil in Seongnam, South Korea.</title>
        <authorList>
            <person name="Le N.T."/>
        </authorList>
    </citation>
    <scope>NUCLEOTIDE SEQUENCE</scope>
    <source>
        <strain evidence="1">RN2-1</strain>
    </source>
</reference>
<name>A0AA41YN05_9PROT</name>
<dbReference type="RefSeq" id="WP_264715298.1">
    <property type="nucleotide sequence ID" value="NZ_JAPDNT010000020.1"/>
</dbReference>
<evidence type="ECO:0000313" key="1">
    <source>
        <dbReference type="EMBL" id="MCW3476499.1"/>
    </source>
</evidence>
<dbReference type="AlphaFoldDB" id="A0AA41YN05"/>
<evidence type="ECO:0000313" key="2">
    <source>
        <dbReference type="Proteomes" id="UP001165679"/>
    </source>
</evidence>
<keyword evidence="2" id="KW-1185">Reference proteome</keyword>
<reference evidence="1" key="2">
    <citation type="submission" date="2022-10" db="EMBL/GenBank/DDBJ databases">
        <authorList>
            <person name="Trinh H.N."/>
        </authorList>
    </citation>
    <scope>NUCLEOTIDE SEQUENCE</scope>
    <source>
        <strain evidence="1">RN2-1</strain>
    </source>
</reference>
<proteinExistence type="predicted"/>
<protein>
    <submittedName>
        <fullName evidence="1">Uncharacterized protein</fullName>
    </submittedName>
</protein>
<dbReference type="Proteomes" id="UP001165679">
    <property type="component" value="Unassembled WGS sequence"/>
</dbReference>
<accession>A0AA41YN05</accession>
<dbReference type="EMBL" id="JAPDNT010000020">
    <property type="protein sequence ID" value="MCW3476499.1"/>
    <property type="molecule type" value="Genomic_DNA"/>
</dbReference>
<sequence length="158" mass="16498">MPLDAPFRLGPFTVDEVGRLMPCTPADFPTFCVLWRGLTVRVELTVRAMAAPEGLLALGMALGRVPSSADPAAMPRGQVLDMLHDLATRLPAGWKLDLLADHRVGLKAARALAVPTTVTALVSEVALFLLALSPYLDVLGETGLGTGGAAGTANTWPG</sequence>